<dbReference type="PANTHER" id="PTHR33992:SF1">
    <property type="entry name" value="RIBONUCLEASE P PROTEIN COMPONENT"/>
    <property type="match status" value="1"/>
</dbReference>
<evidence type="ECO:0000256" key="3">
    <source>
        <dbReference type="ARBA" id="ARBA00022759"/>
    </source>
</evidence>
<reference evidence="9" key="1">
    <citation type="submission" date="2017-09" db="EMBL/GenBank/DDBJ databases">
        <title>Depth-based differentiation of microbial function through sediment-hosted aquifers and enrichment of novel symbionts in the deep terrestrial subsurface.</title>
        <authorList>
            <person name="Probst A.J."/>
            <person name="Ladd B."/>
            <person name="Jarett J.K."/>
            <person name="Geller-Mcgrath D.E."/>
            <person name="Sieber C.M.K."/>
            <person name="Emerson J.B."/>
            <person name="Anantharaman K."/>
            <person name="Thomas B.C."/>
            <person name="Malmstrom R."/>
            <person name="Stieglmeier M."/>
            <person name="Klingl A."/>
            <person name="Woyke T."/>
            <person name="Ryan C.M."/>
            <person name="Banfield J.F."/>
        </authorList>
    </citation>
    <scope>NUCLEOTIDE SEQUENCE [LARGE SCALE GENOMIC DNA]</scope>
</reference>
<dbReference type="EMBL" id="PFAS01000057">
    <property type="protein sequence ID" value="PIT93621.1"/>
    <property type="molecule type" value="Genomic_DNA"/>
</dbReference>
<dbReference type="Gene3D" id="3.30.230.10">
    <property type="match status" value="1"/>
</dbReference>
<accession>A0A2M6WLC6</accession>
<keyword evidence="3 6" id="KW-0255">Endonuclease</keyword>
<evidence type="ECO:0000256" key="7">
    <source>
        <dbReference type="NCBIfam" id="TIGR00188"/>
    </source>
</evidence>
<evidence type="ECO:0000313" key="9">
    <source>
        <dbReference type="Proteomes" id="UP000229335"/>
    </source>
</evidence>
<dbReference type="AlphaFoldDB" id="A0A2M6WLC6"/>
<dbReference type="GO" id="GO:0042781">
    <property type="term" value="F:3'-tRNA processing endoribonuclease activity"/>
    <property type="evidence" value="ECO:0007669"/>
    <property type="project" value="TreeGrafter"/>
</dbReference>
<dbReference type="GO" id="GO:0001682">
    <property type="term" value="P:tRNA 5'-leader removal"/>
    <property type="evidence" value="ECO:0007669"/>
    <property type="project" value="UniProtKB-UniRule"/>
</dbReference>
<dbReference type="SUPFAM" id="SSF54211">
    <property type="entry name" value="Ribosomal protein S5 domain 2-like"/>
    <property type="match status" value="1"/>
</dbReference>
<dbReference type="PANTHER" id="PTHR33992">
    <property type="entry name" value="RIBONUCLEASE P PROTEIN COMPONENT"/>
    <property type="match status" value="1"/>
</dbReference>
<dbReference type="InterPro" id="IPR000100">
    <property type="entry name" value="RNase_P"/>
</dbReference>
<keyword evidence="1 6" id="KW-0819">tRNA processing</keyword>
<comment type="function">
    <text evidence="6">RNaseP catalyzes the removal of the 5'-leader sequence from pre-tRNA to produce the mature 5'-terminus. It can also cleave other RNA substrates such as 4.5S RNA. The protein component plays an auxiliary but essential role in vivo by binding to the 5'-leader sequence and broadening the substrate specificity of the ribozyme.</text>
</comment>
<keyword evidence="2 6" id="KW-0540">Nuclease</keyword>
<evidence type="ECO:0000256" key="4">
    <source>
        <dbReference type="ARBA" id="ARBA00022801"/>
    </source>
</evidence>
<comment type="catalytic activity">
    <reaction evidence="6">
        <text>Endonucleolytic cleavage of RNA, removing 5'-extranucleotides from tRNA precursor.</text>
        <dbReference type="EC" id="3.1.26.5"/>
    </reaction>
</comment>
<evidence type="ECO:0000256" key="6">
    <source>
        <dbReference type="HAMAP-Rule" id="MF_00227"/>
    </source>
</evidence>
<dbReference type="Proteomes" id="UP000229335">
    <property type="component" value="Unassembled WGS sequence"/>
</dbReference>
<proteinExistence type="inferred from homology"/>
<evidence type="ECO:0000313" key="8">
    <source>
        <dbReference type="EMBL" id="PIT93621.1"/>
    </source>
</evidence>
<evidence type="ECO:0000256" key="5">
    <source>
        <dbReference type="ARBA" id="ARBA00022884"/>
    </source>
</evidence>
<dbReference type="Pfam" id="PF00825">
    <property type="entry name" value="Ribonuclease_P"/>
    <property type="match status" value="1"/>
</dbReference>
<protein>
    <recommendedName>
        <fullName evidence="6 7">Ribonuclease P protein component</fullName>
        <shortName evidence="6">RNase P protein</shortName>
        <shortName evidence="6">RNaseP protein</shortName>
        <ecNumber evidence="6 7">3.1.26.5</ecNumber>
    </recommendedName>
    <alternativeName>
        <fullName evidence="6">Protein C5</fullName>
    </alternativeName>
</protein>
<organism evidence="8 9">
    <name type="scientific">Candidatus Falkowbacteria bacterium CG10_big_fil_rev_8_21_14_0_10_43_11</name>
    <dbReference type="NCBI Taxonomy" id="1974568"/>
    <lineage>
        <taxon>Bacteria</taxon>
        <taxon>Candidatus Falkowiibacteriota</taxon>
    </lineage>
</organism>
<comment type="caution">
    <text evidence="8">The sequence shown here is derived from an EMBL/GenBank/DDBJ whole genome shotgun (WGS) entry which is preliminary data.</text>
</comment>
<dbReference type="HAMAP" id="MF_00227">
    <property type="entry name" value="RNase_P"/>
    <property type="match status" value="1"/>
</dbReference>
<evidence type="ECO:0000256" key="2">
    <source>
        <dbReference type="ARBA" id="ARBA00022722"/>
    </source>
</evidence>
<sequence length="112" mass="12868">MLPKKFRLTKTKEIDKVFKLGKSSFDGVLGVKALPAENNLSRFVVVVSTKVSKKAVMRNKIKRRLHEIVRSRLPKIKTGFDFFILALPEAKNCDYRGLEKSLQSHWQRLGVL</sequence>
<name>A0A2M6WLC6_9BACT</name>
<gene>
    <name evidence="6 8" type="primary">rnpA</name>
    <name evidence="8" type="ORF">COU00_03265</name>
</gene>
<comment type="similarity">
    <text evidence="6">Belongs to the RnpA family.</text>
</comment>
<dbReference type="EC" id="3.1.26.5" evidence="6 7"/>
<dbReference type="InterPro" id="IPR020568">
    <property type="entry name" value="Ribosomal_Su5_D2-typ_SF"/>
</dbReference>
<comment type="subunit">
    <text evidence="6">Consists of a catalytic RNA component (M1 or rnpB) and a protein subunit.</text>
</comment>
<keyword evidence="4 6" id="KW-0378">Hydrolase</keyword>
<evidence type="ECO:0000256" key="1">
    <source>
        <dbReference type="ARBA" id="ARBA00022694"/>
    </source>
</evidence>
<dbReference type="InterPro" id="IPR014721">
    <property type="entry name" value="Ribsml_uS5_D2-typ_fold_subgr"/>
</dbReference>
<dbReference type="NCBIfam" id="TIGR00188">
    <property type="entry name" value="rnpA"/>
    <property type="match status" value="1"/>
</dbReference>
<dbReference type="GO" id="GO:0004526">
    <property type="term" value="F:ribonuclease P activity"/>
    <property type="evidence" value="ECO:0007669"/>
    <property type="project" value="UniProtKB-UniRule"/>
</dbReference>
<keyword evidence="5 6" id="KW-0694">RNA-binding</keyword>
<dbReference type="GO" id="GO:0030677">
    <property type="term" value="C:ribonuclease P complex"/>
    <property type="evidence" value="ECO:0007669"/>
    <property type="project" value="TreeGrafter"/>
</dbReference>
<dbReference type="GO" id="GO:0000049">
    <property type="term" value="F:tRNA binding"/>
    <property type="evidence" value="ECO:0007669"/>
    <property type="project" value="UniProtKB-UniRule"/>
</dbReference>